<dbReference type="SUPFAM" id="SSF55455">
    <property type="entry name" value="SRF-like"/>
    <property type="match status" value="1"/>
</dbReference>
<dbReference type="PROSITE" id="PS51297">
    <property type="entry name" value="K_BOX"/>
    <property type="match status" value="1"/>
</dbReference>
<evidence type="ECO:0000259" key="8">
    <source>
        <dbReference type="PROSITE" id="PS51297"/>
    </source>
</evidence>
<keyword evidence="5" id="KW-0539">Nucleus</keyword>
<keyword evidence="3" id="KW-0238">DNA-binding</keyword>
<evidence type="ECO:0000256" key="3">
    <source>
        <dbReference type="ARBA" id="ARBA00023125"/>
    </source>
</evidence>
<dbReference type="Pfam" id="PF00319">
    <property type="entry name" value="SRF-TF"/>
    <property type="match status" value="1"/>
</dbReference>
<reference evidence="9" key="1">
    <citation type="journal article" date="2017" name="Nature">
        <title>The genome of Chenopodium quinoa.</title>
        <authorList>
            <person name="Jarvis D.E."/>
            <person name="Ho Y.S."/>
            <person name="Lightfoot D.J."/>
            <person name="Schmoeckel S.M."/>
            <person name="Li B."/>
            <person name="Borm T.J.A."/>
            <person name="Ohyanagi H."/>
            <person name="Mineta K."/>
            <person name="Michell C.T."/>
            <person name="Saber N."/>
            <person name="Kharbatia N.M."/>
            <person name="Rupper R.R."/>
            <person name="Sharp A.R."/>
            <person name="Dally N."/>
            <person name="Boughton B.A."/>
            <person name="Woo Y.H."/>
            <person name="Gao G."/>
            <person name="Schijlen E.G.W.M."/>
            <person name="Guo X."/>
            <person name="Momin A.A."/>
            <person name="Negrao S."/>
            <person name="Al-Babili S."/>
            <person name="Gehring C."/>
            <person name="Roessner U."/>
            <person name="Jung C."/>
            <person name="Murphy K."/>
            <person name="Arold S.T."/>
            <person name="Gojobori T."/>
            <person name="van der Linden C.G."/>
            <person name="van Loo E.N."/>
            <person name="Jellen E.N."/>
            <person name="Maughan P.J."/>
            <person name="Tester M."/>
        </authorList>
    </citation>
    <scope>NUCLEOTIDE SEQUENCE [LARGE SCALE GENOMIC DNA]</scope>
    <source>
        <strain evidence="9">cv. PI 614886</strain>
    </source>
</reference>
<dbReference type="InterPro" id="IPR002487">
    <property type="entry name" value="TF_Kbox"/>
</dbReference>
<dbReference type="GO" id="GO:0003700">
    <property type="term" value="F:DNA-binding transcription factor activity"/>
    <property type="evidence" value="ECO:0007669"/>
    <property type="project" value="InterPro"/>
</dbReference>
<accession>A0A803L776</accession>
<feature type="domain" description="MADS-box" evidence="7">
    <location>
        <begin position="1"/>
        <end position="42"/>
    </location>
</feature>
<reference evidence="9" key="2">
    <citation type="submission" date="2021-03" db="UniProtKB">
        <authorList>
            <consortium name="EnsemblPlants"/>
        </authorList>
    </citation>
    <scope>IDENTIFICATION</scope>
</reference>
<dbReference type="InterPro" id="IPR050142">
    <property type="entry name" value="MADS-box/MEF2_TF"/>
</dbReference>
<comment type="subcellular location">
    <subcellularLocation>
        <location evidence="1">Nucleus</location>
    </subcellularLocation>
</comment>
<dbReference type="InterPro" id="IPR002100">
    <property type="entry name" value="TF_MADSbox"/>
</dbReference>
<dbReference type="Gene3D" id="3.40.1810.10">
    <property type="entry name" value="Transcription factor, MADS-box"/>
    <property type="match status" value="1"/>
</dbReference>
<keyword evidence="2" id="KW-0805">Transcription regulation</keyword>
<dbReference type="GO" id="GO:0046983">
    <property type="term" value="F:protein dimerization activity"/>
    <property type="evidence" value="ECO:0007669"/>
    <property type="project" value="InterPro"/>
</dbReference>
<keyword evidence="4" id="KW-0804">Transcription</keyword>
<proteinExistence type="predicted"/>
<dbReference type="Proteomes" id="UP000596660">
    <property type="component" value="Unplaced"/>
</dbReference>
<evidence type="ECO:0000256" key="6">
    <source>
        <dbReference type="SAM" id="Coils"/>
    </source>
</evidence>
<dbReference type="InterPro" id="IPR036879">
    <property type="entry name" value="TF_MADSbox_sf"/>
</dbReference>
<keyword evidence="6" id="KW-0175">Coiled coil</keyword>
<dbReference type="PANTHER" id="PTHR48019">
    <property type="entry name" value="SERUM RESPONSE FACTOR HOMOLOG"/>
    <property type="match status" value="1"/>
</dbReference>
<dbReference type="EnsemblPlants" id="AUR62007715-RA">
    <property type="protein sequence ID" value="AUR62007715-RA:cds"/>
    <property type="gene ID" value="AUR62007715"/>
</dbReference>
<protein>
    <recommendedName>
        <fullName evidence="11">MADS-box domain-containing protein</fullName>
    </recommendedName>
</protein>
<evidence type="ECO:0000256" key="1">
    <source>
        <dbReference type="ARBA" id="ARBA00004123"/>
    </source>
</evidence>
<organism evidence="9 10">
    <name type="scientific">Chenopodium quinoa</name>
    <name type="common">Quinoa</name>
    <dbReference type="NCBI Taxonomy" id="63459"/>
    <lineage>
        <taxon>Eukaryota</taxon>
        <taxon>Viridiplantae</taxon>
        <taxon>Streptophyta</taxon>
        <taxon>Embryophyta</taxon>
        <taxon>Tracheophyta</taxon>
        <taxon>Spermatophyta</taxon>
        <taxon>Magnoliopsida</taxon>
        <taxon>eudicotyledons</taxon>
        <taxon>Gunneridae</taxon>
        <taxon>Pentapetalae</taxon>
        <taxon>Caryophyllales</taxon>
        <taxon>Chenopodiaceae</taxon>
        <taxon>Chenopodioideae</taxon>
        <taxon>Atripliceae</taxon>
        <taxon>Chenopodium</taxon>
    </lineage>
</organism>
<evidence type="ECO:0000313" key="9">
    <source>
        <dbReference type="EnsemblPlants" id="AUR62007715-RA:cds"/>
    </source>
</evidence>
<evidence type="ECO:0008006" key="11">
    <source>
        <dbReference type="Google" id="ProtNLM"/>
    </source>
</evidence>
<dbReference type="Gramene" id="AUR62007715-RA">
    <property type="protein sequence ID" value="AUR62007715-RA:cds"/>
    <property type="gene ID" value="AUR62007715"/>
</dbReference>
<sequence>MGRGKIEIKRIENPSNRQVTYSKRRHGIFKKAEEISVLCDAKNLSNEIERIKKENDNMQIELRHLKGEDIAALPYTELQQLEDALEHGISSVRDKEASN</sequence>
<dbReference type="GO" id="GO:0005634">
    <property type="term" value="C:nucleus"/>
    <property type="evidence" value="ECO:0007669"/>
    <property type="project" value="UniProtKB-SubCell"/>
</dbReference>
<dbReference type="GO" id="GO:0003677">
    <property type="term" value="F:DNA binding"/>
    <property type="evidence" value="ECO:0007669"/>
    <property type="project" value="UniProtKB-KW"/>
</dbReference>
<dbReference type="PROSITE" id="PS50066">
    <property type="entry name" value="MADS_BOX_2"/>
    <property type="match status" value="1"/>
</dbReference>
<evidence type="ECO:0000259" key="7">
    <source>
        <dbReference type="PROSITE" id="PS50066"/>
    </source>
</evidence>
<dbReference type="SMART" id="SM00432">
    <property type="entry name" value="MADS"/>
    <property type="match status" value="1"/>
</dbReference>
<evidence type="ECO:0000256" key="4">
    <source>
        <dbReference type="ARBA" id="ARBA00023163"/>
    </source>
</evidence>
<dbReference type="AlphaFoldDB" id="A0A803L776"/>
<evidence type="ECO:0000313" key="10">
    <source>
        <dbReference type="Proteomes" id="UP000596660"/>
    </source>
</evidence>
<evidence type="ECO:0000256" key="5">
    <source>
        <dbReference type="ARBA" id="ARBA00023242"/>
    </source>
</evidence>
<feature type="coiled-coil region" evidence="6">
    <location>
        <begin position="41"/>
        <end position="68"/>
    </location>
</feature>
<name>A0A803L776_CHEQI</name>
<evidence type="ECO:0000256" key="2">
    <source>
        <dbReference type="ARBA" id="ARBA00023015"/>
    </source>
</evidence>
<dbReference type="PRINTS" id="PR00404">
    <property type="entry name" value="MADSDOMAIN"/>
</dbReference>
<feature type="domain" description="K-box" evidence="8">
    <location>
        <begin position="41"/>
        <end position="99"/>
    </location>
</feature>
<keyword evidence="10" id="KW-1185">Reference proteome</keyword>